<organism evidence="1 2">
    <name type="scientific">Dentipellis fragilis</name>
    <dbReference type="NCBI Taxonomy" id="205917"/>
    <lineage>
        <taxon>Eukaryota</taxon>
        <taxon>Fungi</taxon>
        <taxon>Dikarya</taxon>
        <taxon>Basidiomycota</taxon>
        <taxon>Agaricomycotina</taxon>
        <taxon>Agaricomycetes</taxon>
        <taxon>Russulales</taxon>
        <taxon>Hericiaceae</taxon>
        <taxon>Dentipellis</taxon>
    </lineage>
</organism>
<keyword evidence="2" id="KW-1185">Reference proteome</keyword>
<proteinExistence type="predicted"/>
<reference evidence="1 2" key="1">
    <citation type="submission" date="2019-02" db="EMBL/GenBank/DDBJ databases">
        <title>Genome sequencing of the rare red list fungi Dentipellis fragilis.</title>
        <authorList>
            <person name="Buettner E."/>
            <person name="Kellner H."/>
        </authorList>
    </citation>
    <scope>NUCLEOTIDE SEQUENCE [LARGE SCALE GENOMIC DNA]</scope>
    <source>
        <strain evidence="1 2">DSM 105465</strain>
    </source>
</reference>
<sequence length="80" mass="8864">MSLVMLQHIVFNVADLPSASCFFLVYFQSSKAIDVSLALLPVALRKPRTTTPDVDVMLPGATIHLLHARIPRGRTPESEY</sequence>
<dbReference type="EMBL" id="SEOQ01000359">
    <property type="protein sequence ID" value="TFY64846.1"/>
    <property type="molecule type" value="Genomic_DNA"/>
</dbReference>
<accession>A0A4Y9YQJ9</accession>
<evidence type="ECO:0000313" key="2">
    <source>
        <dbReference type="Proteomes" id="UP000298327"/>
    </source>
</evidence>
<name>A0A4Y9YQJ9_9AGAM</name>
<comment type="caution">
    <text evidence="1">The sequence shown here is derived from an EMBL/GenBank/DDBJ whole genome shotgun (WGS) entry which is preliminary data.</text>
</comment>
<gene>
    <name evidence="1" type="ORF">EVG20_g5814</name>
</gene>
<protein>
    <submittedName>
        <fullName evidence="1">Uncharacterized protein</fullName>
    </submittedName>
</protein>
<dbReference type="AlphaFoldDB" id="A0A4Y9YQJ9"/>
<evidence type="ECO:0000313" key="1">
    <source>
        <dbReference type="EMBL" id="TFY64846.1"/>
    </source>
</evidence>
<dbReference type="Proteomes" id="UP000298327">
    <property type="component" value="Unassembled WGS sequence"/>
</dbReference>